<name>A0A7C9ANZ6_OPUST</name>
<reference evidence="1" key="1">
    <citation type="journal article" date="2013" name="J. Plant Res.">
        <title>Effect of fungi and light on seed germination of three Opuntia species from semiarid lands of central Mexico.</title>
        <authorList>
            <person name="Delgado-Sanchez P."/>
            <person name="Jimenez-Bremont J.F."/>
            <person name="Guerrero-Gonzalez Mde L."/>
            <person name="Flores J."/>
        </authorList>
    </citation>
    <scope>NUCLEOTIDE SEQUENCE</scope>
    <source>
        <tissue evidence="1">Cladode</tissue>
    </source>
</reference>
<organism evidence="1">
    <name type="scientific">Opuntia streptacantha</name>
    <name type="common">Prickly pear cactus</name>
    <name type="synonym">Opuntia cardona</name>
    <dbReference type="NCBI Taxonomy" id="393608"/>
    <lineage>
        <taxon>Eukaryota</taxon>
        <taxon>Viridiplantae</taxon>
        <taxon>Streptophyta</taxon>
        <taxon>Embryophyta</taxon>
        <taxon>Tracheophyta</taxon>
        <taxon>Spermatophyta</taxon>
        <taxon>Magnoliopsida</taxon>
        <taxon>eudicotyledons</taxon>
        <taxon>Gunneridae</taxon>
        <taxon>Pentapetalae</taxon>
        <taxon>Caryophyllales</taxon>
        <taxon>Cactineae</taxon>
        <taxon>Cactaceae</taxon>
        <taxon>Opuntioideae</taxon>
        <taxon>Opuntia</taxon>
    </lineage>
</organism>
<dbReference type="EMBL" id="GISG01250030">
    <property type="protein sequence ID" value="MBA4671191.1"/>
    <property type="molecule type" value="Transcribed_RNA"/>
</dbReference>
<accession>A0A7C9ANZ6</accession>
<sequence>MLHISERSEISSGVAQAGATGVGSGDPGRIPGRVFFGVRRIFGLVGASSNSTSASGYSVFGVTFLGIVNSGLGSESGLGWGLGFGVSERTSLTDSSSGLGGDLEMQGNWSELCFWD</sequence>
<evidence type="ECO:0000313" key="1">
    <source>
        <dbReference type="EMBL" id="MBA4671191.1"/>
    </source>
</evidence>
<dbReference type="AlphaFoldDB" id="A0A7C9ANZ6"/>
<protein>
    <submittedName>
        <fullName evidence="1">Uncharacterized protein</fullName>
    </submittedName>
</protein>
<reference evidence="1" key="2">
    <citation type="submission" date="2020-07" db="EMBL/GenBank/DDBJ databases">
        <authorList>
            <person name="Vera ALvarez R."/>
            <person name="Arias-Moreno D.M."/>
            <person name="Jimenez-Jacinto V."/>
            <person name="Jimenez-Bremont J.F."/>
            <person name="Swaminathan K."/>
            <person name="Moose S.P."/>
            <person name="Guerrero-Gonzalez M.L."/>
            <person name="Marino-Ramirez L."/>
            <person name="Landsman D."/>
            <person name="Rodriguez-Kessler M."/>
            <person name="Delgado-Sanchez P."/>
        </authorList>
    </citation>
    <scope>NUCLEOTIDE SEQUENCE</scope>
    <source>
        <tissue evidence="1">Cladode</tissue>
    </source>
</reference>
<proteinExistence type="predicted"/>
<dbReference type="EMBL" id="GISG01250032">
    <property type="protein sequence ID" value="MBA4671192.1"/>
    <property type="molecule type" value="Transcribed_RNA"/>
</dbReference>